<accession>A0A5A8C0E2</accession>
<feature type="repeat" description="WD" evidence="3">
    <location>
        <begin position="383"/>
        <end position="424"/>
    </location>
</feature>
<evidence type="ECO:0000313" key="7">
    <source>
        <dbReference type="EMBL" id="KAA0160761.1"/>
    </source>
</evidence>
<dbReference type="PRINTS" id="PR00320">
    <property type="entry name" value="GPROTEINBRPT"/>
</dbReference>
<dbReference type="InterPro" id="IPR019775">
    <property type="entry name" value="WD40_repeat_CS"/>
</dbReference>
<feature type="compositionally biased region" description="Gly residues" evidence="4">
    <location>
        <begin position="223"/>
        <end position="245"/>
    </location>
</feature>
<feature type="region of interest" description="Disordered" evidence="4">
    <location>
        <begin position="219"/>
        <end position="252"/>
    </location>
</feature>
<feature type="compositionally biased region" description="Basic and acidic residues" evidence="4">
    <location>
        <begin position="122"/>
        <end position="140"/>
    </location>
</feature>
<dbReference type="Pfam" id="PF00400">
    <property type="entry name" value="WD40"/>
    <property type="match status" value="3"/>
</dbReference>
<dbReference type="PANTHER" id="PTHR22847:SF637">
    <property type="entry name" value="WD REPEAT DOMAIN 5B"/>
    <property type="match status" value="1"/>
</dbReference>
<dbReference type="GO" id="GO:1990234">
    <property type="term" value="C:transferase complex"/>
    <property type="evidence" value="ECO:0007669"/>
    <property type="project" value="UniProtKB-ARBA"/>
</dbReference>
<dbReference type="SMART" id="SM00320">
    <property type="entry name" value="WD40"/>
    <property type="match status" value="7"/>
</dbReference>
<comment type="caution">
    <text evidence="6">The sequence shown here is derived from an EMBL/GenBank/DDBJ whole genome shotgun (WGS) entry which is preliminary data.</text>
</comment>
<dbReference type="SUPFAM" id="SSF50978">
    <property type="entry name" value="WD40 repeat-like"/>
    <property type="match status" value="1"/>
</dbReference>
<evidence type="ECO:0000256" key="3">
    <source>
        <dbReference type="PROSITE-ProRule" id="PRU00221"/>
    </source>
</evidence>
<dbReference type="EMBL" id="VLTM01000041">
    <property type="protein sequence ID" value="KAA0160761.1"/>
    <property type="molecule type" value="Genomic_DNA"/>
</dbReference>
<dbReference type="InterPro" id="IPR020472">
    <property type="entry name" value="WD40_PAC1"/>
</dbReference>
<dbReference type="Proteomes" id="UP000325113">
    <property type="component" value="Unassembled WGS sequence"/>
</dbReference>
<keyword evidence="2" id="KW-0677">Repeat</keyword>
<name>A0A5A8C0E2_CAFRO</name>
<dbReference type="EMBL" id="VLTL01000323">
    <property type="protein sequence ID" value="KAA0146097.1"/>
    <property type="molecule type" value="Genomic_DNA"/>
</dbReference>
<dbReference type="Proteomes" id="UP000322899">
    <property type="component" value="Unassembled WGS sequence"/>
</dbReference>
<keyword evidence="1 3" id="KW-0853">WD repeat</keyword>
<dbReference type="PROSITE" id="PS00678">
    <property type="entry name" value="WD_REPEATS_1"/>
    <property type="match status" value="1"/>
</dbReference>
<feature type="repeat" description="WD" evidence="3">
    <location>
        <begin position="653"/>
        <end position="685"/>
    </location>
</feature>
<evidence type="ECO:0000313" key="10">
    <source>
        <dbReference type="Proteomes" id="UP000324907"/>
    </source>
</evidence>
<protein>
    <recommendedName>
        <fullName evidence="5">Autophagy-related protein 16 domain-containing protein</fullName>
    </recommendedName>
</protein>
<dbReference type="Proteomes" id="UP000324907">
    <property type="component" value="Unassembled WGS sequence"/>
</dbReference>
<feature type="compositionally biased region" description="Low complexity" evidence="4">
    <location>
        <begin position="551"/>
        <end position="575"/>
    </location>
</feature>
<dbReference type="Pfam" id="PF08614">
    <property type="entry name" value="ATG16"/>
    <property type="match status" value="1"/>
</dbReference>
<feature type="region of interest" description="Disordered" evidence="4">
    <location>
        <begin position="523"/>
        <end position="575"/>
    </location>
</feature>
<evidence type="ECO:0000313" key="9">
    <source>
        <dbReference type="Proteomes" id="UP000322899"/>
    </source>
</evidence>
<evidence type="ECO:0000256" key="1">
    <source>
        <dbReference type="ARBA" id="ARBA00022574"/>
    </source>
</evidence>
<evidence type="ECO:0000313" key="8">
    <source>
        <dbReference type="EMBL" id="KAA0174173.1"/>
    </source>
</evidence>
<evidence type="ECO:0000256" key="4">
    <source>
        <dbReference type="SAM" id="MobiDB-lite"/>
    </source>
</evidence>
<evidence type="ECO:0000313" key="6">
    <source>
        <dbReference type="EMBL" id="KAA0146097.1"/>
    </source>
</evidence>
<dbReference type="InterPro" id="IPR013923">
    <property type="entry name" value="Autophagy-rel_prot_16_dom"/>
</dbReference>
<dbReference type="EMBL" id="VLTO01000025">
    <property type="protein sequence ID" value="KAA0174173.1"/>
    <property type="molecule type" value="Genomic_DNA"/>
</dbReference>
<evidence type="ECO:0000259" key="5">
    <source>
        <dbReference type="Pfam" id="PF08614"/>
    </source>
</evidence>
<sequence>MDTDRLLLAALRHRDARWAGVPRGSVLEDCRRAFHSAVAARRRADDLERRLSGARGSHAASSSAAGSESGSAAPAPAAGGRDSDAGAAAAPGEVAKLKDRVIALQEKVNDHMEARALALERASDAEDRARAAERRADDQAGKLAAAEAKAASATDEAARTAEEAEILRGEVQALRDRALAAEASGGRARAELESLLTRFVKEKADAAAQINALTEELREARTSGGGGGGGGYGDGGGGGGGGGLGAESAAEAAGREAVEDDAALVAALVGPRGGGGAVDAPRSLARRDGSAHEGQVSAACFSPNGSLCMTAGVDGVVRLWDGVTFRRKAELRASASDASSHVGSAAAATLLCLDAFADSVVAGSLDKIVRCWDVSTGSLTHQLGGHSGRVLAVCAIADGRAVLSAGADRTLRLWDLRAHRAVRTIPTVSVPQCADVTGDGSYAVAGHLNKSLRIFDLTRGTVVAEVGGAHPKPIMSVSYSRGDASARVLSFGQDGSWRILAGTTLGAPQESLVSSAARAAAASHERAGSGTDPGSAGSGGIMGWFTRHRSASSSATGALPTSSSPTASPRSPVAASAAGAVGAGSGSREARALSGSADASALVTRDGFRPWSKRGQAALSPSGRGGGFVAATGEDGSVGIWDAAQSSWVRALSGGHPSAATALAWSPDGRRLVSADADGGVAMWH</sequence>
<feature type="region of interest" description="Disordered" evidence="4">
    <location>
        <begin position="122"/>
        <end position="141"/>
    </location>
</feature>
<dbReference type="PANTHER" id="PTHR22847">
    <property type="entry name" value="WD40 REPEAT PROTEIN"/>
    <property type="match status" value="1"/>
</dbReference>
<dbReference type="InterPro" id="IPR001680">
    <property type="entry name" value="WD40_rpt"/>
</dbReference>
<feature type="region of interest" description="Disordered" evidence="4">
    <location>
        <begin position="49"/>
        <end position="90"/>
    </location>
</feature>
<feature type="compositionally biased region" description="Low complexity" evidence="4">
    <location>
        <begin position="53"/>
        <end position="90"/>
    </location>
</feature>
<evidence type="ECO:0000313" key="11">
    <source>
        <dbReference type="Proteomes" id="UP000325113"/>
    </source>
</evidence>
<reference evidence="9 10" key="1">
    <citation type="submission" date="2019-07" db="EMBL/GenBank/DDBJ databases">
        <title>Genomes of Cafeteria roenbergensis.</title>
        <authorList>
            <person name="Fischer M.G."/>
            <person name="Hackl T."/>
            <person name="Roman M."/>
        </authorList>
    </citation>
    <scope>NUCLEOTIDE SEQUENCE [LARGE SCALE GENOMIC DNA]</scope>
    <source>
        <strain evidence="7 11">Cflag</strain>
        <strain evidence="8 9">E4-10P</strain>
        <strain evidence="6 10">RCC970-E3</strain>
    </source>
</reference>
<dbReference type="PROSITE" id="PS50082">
    <property type="entry name" value="WD_REPEATS_2"/>
    <property type="match status" value="3"/>
</dbReference>
<feature type="repeat" description="WD" evidence="3">
    <location>
        <begin position="289"/>
        <end position="321"/>
    </location>
</feature>
<gene>
    <name evidence="8" type="ORF">FNF27_04394</name>
    <name evidence="6" type="ORF">FNF28_07727</name>
    <name evidence="7" type="ORF">FNF31_04145</name>
</gene>
<proteinExistence type="predicted"/>
<organism evidence="6 10">
    <name type="scientific">Cafeteria roenbergensis</name>
    <name type="common">Marine flagellate</name>
    <dbReference type="NCBI Taxonomy" id="33653"/>
    <lineage>
        <taxon>Eukaryota</taxon>
        <taxon>Sar</taxon>
        <taxon>Stramenopiles</taxon>
        <taxon>Bigyra</taxon>
        <taxon>Opalozoa</taxon>
        <taxon>Bicosoecida</taxon>
        <taxon>Cafeteriaceae</taxon>
        <taxon>Cafeteria</taxon>
    </lineage>
</organism>
<dbReference type="InterPro" id="IPR015943">
    <property type="entry name" value="WD40/YVTN_repeat-like_dom_sf"/>
</dbReference>
<evidence type="ECO:0000256" key="2">
    <source>
        <dbReference type="ARBA" id="ARBA00022737"/>
    </source>
</evidence>
<dbReference type="PROSITE" id="PS50294">
    <property type="entry name" value="WD_REPEATS_REGION"/>
    <property type="match status" value="3"/>
</dbReference>
<dbReference type="InterPro" id="IPR036322">
    <property type="entry name" value="WD40_repeat_dom_sf"/>
</dbReference>
<dbReference type="Gene3D" id="2.130.10.10">
    <property type="entry name" value="YVTN repeat-like/Quinoprotein amine dehydrogenase"/>
    <property type="match status" value="2"/>
</dbReference>
<feature type="domain" description="Autophagy-related protein 16" evidence="5">
    <location>
        <begin position="7"/>
        <end position="211"/>
    </location>
</feature>
<dbReference type="OrthoDB" id="538223at2759"/>
<dbReference type="AlphaFoldDB" id="A0A5A8C0E2"/>